<organism evidence="3 4">
    <name type="scientific">Fibrella aestuarina BUZ 2</name>
    <dbReference type="NCBI Taxonomy" id="1166018"/>
    <lineage>
        <taxon>Bacteria</taxon>
        <taxon>Pseudomonadati</taxon>
        <taxon>Bacteroidota</taxon>
        <taxon>Cytophagia</taxon>
        <taxon>Cytophagales</taxon>
        <taxon>Spirosomataceae</taxon>
        <taxon>Fibrella</taxon>
    </lineage>
</organism>
<sequence>MLFFLLLFLTYIGWLAARVARPSLVDWLLTAFLLFTSSVILTGFILSALYQTNHEWVWAFAVFITASIVGFSLRWLAGKPTPVNVGALLQNRRHEAAAWFGDLSLFGKVIYGGLLLTLTILAVTNLAIVVFTVPNEWDSMTGHLNRVVQYMQRGSMRHFGGTNWNIDTYPKSVCTLQIYGYLLMGRFENGFKLIHHLSYWMVLVATFGITQRIGQLRGASARTTLSASFLTALCMALLPDFLMQAVTTETDIVLTAYLSLLIYLLFSYRVGREYRYLYLAGVAFGVAYGHKVTFTLLLPSVFTIMVYTVFWSGPPSADSLLTTWQRTWRLGAAIVVGACLWMLPTGYLKNIEVFGHPIGPPTALRHQSVERAGSLRNLLEQGSRNVVRYGYDLVNLDGLRNVPAGAELNRTMRKPLVWLEDRLHMRLDDETDFSIVPFTFERRFVFTNANPYWGIIGFGLMLPLLILVVLFVLRSPAHFFLAIAVGLHWLALAYSAPYDPFKGRYFTETGMIAVQFVALLVFIPRLNLLKPGHVFLKSYVGLVLTVGALSALFSVFLNIRALPFAWTTPDGYPFPSVFEADRVRVMTIGRPDTYIPYKRFDDMVPDTATVALGTINDDYEYPLYGKNLSRRLIQINPFEQGVQPIPNEATYLFFDKSVIKPRPGDIRLGTDTSARNSPYVVVPGEDYYLRKLK</sequence>
<feature type="transmembrane region" description="Helical" evidence="1">
    <location>
        <begin position="292"/>
        <end position="310"/>
    </location>
</feature>
<feature type="transmembrane region" description="Helical" evidence="1">
    <location>
        <begin position="252"/>
        <end position="271"/>
    </location>
</feature>
<feature type="transmembrane region" description="Helical" evidence="1">
    <location>
        <begin position="479"/>
        <end position="498"/>
    </location>
</feature>
<keyword evidence="1" id="KW-0812">Transmembrane</keyword>
<dbReference type="STRING" id="1166018.FAES_4835"/>
<evidence type="ECO:0000313" key="4">
    <source>
        <dbReference type="Proteomes" id="UP000011058"/>
    </source>
</evidence>
<feature type="transmembrane region" description="Helical" evidence="1">
    <location>
        <begin position="225"/>
        <end position="246"/>
    </location>
</feature>
<protein>
    <recommendedName>
        <fullName evidence="2">Glycosyltransferase RgtA/B/C/D-like domain-containing protein</fullName>
    </recommendedName>
</protein>
<evidence type="ECO:0000313" key="3">
    <source>
        <dbReference type="EMBL" id="CCH02834.1"/>
    </source>
</evidence>
<dbReference type="AlphaFoldDB" id="I0KFD1"/>
<dbReference type="RefSeq" id="WP_015333933.1">
    <property type="nucleotide sequence ID" value="NC_020054.1"/>
</dbReference>
<proteinExistence type="predicted"/>
<dbReference type="EMBL" id="HE796683">
    <property type="protein sequence ID" value="CCH02834.1"/>
    <property type="molecule type" value="Genomic_DNA"/>
</dbReference>
<dbReference type="InterPro" id="IPR038731">
    <property type="entry name" value="RgtA/B/C-like"/>
</dbReference>
<dbReference type="PATRIC" id="fig|1166018.3.peg.1805"/>
<feature type="transmembrane region" description="Helical" evidence="1">
    <location>
        <begin position="27"/>
        <end position="49"/>
    </location>
</feature>
<reference evidence="3 4" key="1">
    <citation type="journal article" date="2012" name="J. Bacteriol.">
        <title>Genome Sequence of Fibrella aestuarina BUZ 2T, a Filamentous Marine Bacterium.</title>
        <authorList>
            <person name="Filippini M."/>
            <person name="Qi W."/>
            <person name="Blom J."/>
            <person name="Goesmann A."/>
            <person name="Smits T.H."/>
            <person name="Bagheri H.C."/>
        </authorList>
    </citation>
    <scope>NUCLEOTIDE SEQUENCE [LARGE SCALE GENOMIC DNA]</scope>
    <source>
        <strain evidence="4">BUZ 2T</strain>
    </source>
</reference>
<feature type="domain" description="Glycosyltransferase RgtA/B/C/D-like" evidence="2">
    <location>
        <begin position="226"/>
        <end position="308"/>
    </location>
</feature>
<dbReference type="KEGG" id="fae:FAES_4835"/>
<keyword evidence="4" id="KW-1185">Reference proteome</keyword>
<evidence type="ECO:0000256" key="1">
    <source>
        <dbReference type="SAM" id="Phobius"/>
    </source>
</evidence>
<keyword evidence="1" id="KW-1133">Transmembrane helix</keyword>
<dbReference type="HOGENOM" id="CLU_396849_0_0_10"/>
<evidence type="ECO:0000259" key="2">
    <source>
        <dbReference type="Pfam" id="PF13231"/>
    </source>
</evidence>
<feature type="transmembrane region" description="Helical" evidence="1">
    <location>
        <begin position="452"/>
        <end position="473"/>
    </location>
</feature>
<feature type="transmembrane region" description="Helical" evidence="1">
    <location>
        <begin position="330"/>
        <end position="348"/>
    </location>
</feature>
<feature type="transmembrane region" description="Helical" evidence="1">
    <location>
        <begin position="56"/>
        <end position="77"/>
    </location>
</feature>
<dbReference type="OrthoDB" id="904806at2"/>
<dbReference type="eggNOG" id="COG1807">
    <property type="taxonomic scope" value="Bacteria"/>
</dbReference>
<feature type="transmembrane region" description="Helical" evidence="1">
    <location>
        <begin position="538"/>
        <end position="559"/>
    </location>
</feature>
<keyword evidence="1" id="KW-0472">Membrane</keyword>
<accession>I0KFD1</accession>
<dbReference type="Proteomes" id="UP000011058">
    <property type="component" value="Chromosome"/>
</dbReference>
<feature type="transmembrane region" description="Helical" evidence="1">
    <location>
        <begin position="109"/>
        <end position="133"/>
    </location>
</feature>
<name>I0KFD1_9BACT</name>
<dbReference type="Pfam" id="PF13231">
    <property type="entry name" value="PMT_2"/>
    <property type="match status" value="1"/>
</dbReference>
<feature type="transmembrane region" description="Helical" evidence="1">
    <location>
        <begin position="505"/>
        <end position="526"/>
    </location>
</feature>
<gene>
    <name evidence="3" type="ORF">FAES_4835</name>
</gene>